<protein>
    <recommendedName>
        <fullName evidence="5">ABC transporter domain-containing protein</fullName>
    </recommendedName>
</protein>
<dbReference type="Pfam" id="PF00005">
    <property type="entry name" value="ABC_tran"/>
    <property type="match status" value="1"/>
</dbReference>
<evidence type="ECO:0000259" key="5">
    <source>
        <dbReference type="PROSITE" id="PS50893"/>
    </source>
</evidence>
<evidence type="ECO:0000313" key="6">
    <source>
        <dbReference type="EMBL" id="EGE38691.1"/>
    </source>
</evidence>
<dbReference type="InterPro" id="IPR051782">
    <property type="entry name" value="ABC_Transporter_VariousFunc"/>
</dbReference>
<sequence length="293" mass="31471">MVLTLFQSMTAERKASDSTRPPKKTCVGIVPMSTKSTASVPSRPDSASTPGFRHDVNGGTQPPAGSREPLVSARDLSVGYGDQPVCAPATFDLLPGQVLALVGVNGAGKSTILRTCCGLLRPLSGQVHVLGHVPDPRSGAQRTALATDLGRESFFPTLTVAEHLRMVCFGHGVVEADERVSDLLEDLELRQLAGHLPEELSSGQRRRLALASVLVRPRRLLVLDEPEQRLDRVTRLLLADMLVEEREAGGGVLMVSHDPEIVEEAATDVLLVGRDTRMLSVDDGVRAIEEGLR</sequence>
<dbReference type="Gene3D" id="3.40.50.300">
    <property type="entry name" value="P-loop containing nucleotide triphosphate hydrolases"/>
    <property type="match status" value="1"/>
</dbReference>
<dbReference type="Proteomes" id="UP000004668">
    <property type="component" value="Unassembled WGS sequence"/>
</dbReference>
<dbReference type="PROSITE" id="PS50893">
    <property type="entry name" value="ABC_TRANSPORTER_2"/>
    <property type="match status" value="1"/>
</dbReference>
<dbReference type="GO" id="GO:0016887">
    <property type="term" value="F:ATP hydrolysis activity"/>
    <property type="evidence" value="ECO:0007669"/>
    <property type="project" value="InterPro"/>
</dbReference>
<dbReference type="PANTHER" id="PTHR42939:SF1">
    <property type="entry name" value="ABC TRANSPORTER ATP-BINDING PROTEIN ALBC-RELATED"/>
    <property type="match status" value="1"/>
</dbReference>
<dbReference type="InterPro" id="IPR003439">
    <property type="entry name" value="ABC_transporter-like_ATP-bd"/>
</dbReference>
<keyword evidence="1" id="KW-0813">Transport</keyword>
<gene>
    <name evidence="6" type="ORF">HMPREF0059_00035</name>
</gene>
<dbReference type="InterPro" id="IPR003593">
    <property type="entry name" value="AAA+_ATPase"/>
</dbReference>
<dbReference type="EMBL" id="ACRE02000011">
    <property type="protein sequence ID" value="EGE38691.1"/>
    <property type="molecule type" value="Genomic_DNA"/>
</dbReference>
<reference evidence="6 7" key="2">
    <citation type="submission" date="2011-10" db="EMBL/GenBank/DDBJ databases">
        <title>The Genome Sequence of Actinomyces viscosus C505.</title>
        <authorList>
            <consortium name="The Broad Institute Genome Sequencing Platform"/>
            <consortium name="The Broad Institute Genome Sequencing Center for Infectious Disease"/>
            <person name="Earl A."/>
            <person name="Ward D."/>
            <person name="Feldgarden M."/>
            <person name="Gevers D."/>
            <person name="Sibley C.D."/>
            <person name="Field T.R."/>
            <person name="Grinwis M."/>
            <person name="Eshaghurshan C.S."/>
            <person name="Surette M.G."/>
            <person name="Young S.K."/>
            <person name="Zeng Q."/>
            <person name="Gargeya S."/>
            <person name="Fitzgerald M."/>
            <person name="Haas B."/>
            <person name="Abouelleil A."/>
            <person name="Alvarado L."/>
            <person name="Arachchi H.M."/>
            <person name="Berlin A."/>
            <person name="Brown A."/>
            <person name="Chapman S.B."/>
            <person name="Chen Z."/>
            <person name="Dunbar C."/>
            <person name="Freedman E."/>
            <person name="Gearin G."/>
            <person name="Goldberg J."/>
            <person name="Griggs A."/>
            <person name="Gujja S."/>
            <person name="Heiman D."/>
            <person name="Howarth C."/>
            <person name="Larson L."/>
            <person name="Lui A."/>
            <person name="MacDonald P.J.P."/>
            <person name="Montmayeur A."/>
            <person name="Murphy C."/>
            <person name="Neiman D."/>
            <person name="Pearson M."/>
            <person name="Priest M."/>
            <person name="Roberts A."/>
            <person name="Saif S."/>
            <person name="Shea T."/>
            <person name="Shenoy N."/>
            <person name="Sisk P."/>
            <person name="Stolte C."/>
            <person name="Sykes S."/>
            <person name="Wortman J."/>
            <person name="Nusbaum C."/>
            <person name="Birren B."/>
        </authorList>
    </citation>
    <scope>NUCLEOTIDE SEQUENCE [LARGE SCALE GENOMIC DNA]</scope>
    <source>
        <strain evidence="6 7">C505</strain>
    </source>
</reference>
<name>F2UUD8_ACTVI</name>
<keyword evidence="3" id="KW-0067">ATP-binding</keyword>
<evidence type="ECO:0000256" key="4">
    <source>
        <dbReference type="SAM" id="MobiDB-lite"/>
    </source>
</evidence>
<keyword evidence="2" id="KW-0547">Nucleotide-binding</keyword>
<evidence type="ECO:0000313" key="7">
    <source>
        <dbReference type="Proteomes" id="UP000004668"/>
    </source>
</evidence>
<dbReference type="PROSITE" id="PS00211">
    <property type="entry name" value="ABC_TRANSPORTER_1"/>
    <property type="match status" value="1"/>
</dbReference>
<organism evidence="6 7">
    <name type="scientific">Actinomyces viscosus C505</name>
    <dbReference type="NCBI Taxonomy" id="562973"/>
    <lineage>
        <taxon>Bacteria</taxon>
        <taxon>Bacillati</taxon>
        <taxon>Actinomycetota</taxon>
        <taxon>Actinomycetes</taxon>
        <taxon>Actinomycetales</taxon>
        <taxon>Actinomycetaceae</taxon>
        <taxon>Actinomyces</taxon>
    </lineage>
</organism>
<dbReference type="SUPFAM" id="SSF52540">
    <property type="entry name" value="P-loop containing nucleoside triphosphate hydrolases"/>
    <property type="match status" value="1"/>
</dbReference>
<dbReference type="AlphaFoldDB" id="F2UUD8"/>
<feature type="domain" description="ABC transporter" evidence="5">
    <location>
        <begin position="71"/>
        <end position="291"/>
    </location>
</feature>
<dbReference type="GO" id="GO:0005524">
    <property type="term" value="F:ATP binding"/>
    <property type="evidence" value="ECO:0007669"/>
    <property type="project" value="UniProtKB-KW"/>
</dbReference>
<reference evidence="7" key="1">
    <citation type="submission" date="2010-02" db="EMBL/GenBank/DDBJ databases">
        <title>The Genome Sequence of Prevotella oris strain C735.</title>
        <authorList>
            <consortium name="The Broad Institute Genome Sequencing Platform"/>
            <person name="Ward D."/>
            <person name="Feldgarden M."/>
            <person name="Earl A."/>
            <person name="Young S.K."/>
            <person name="Zeng Q."/>
            <person name="Koehrsen M."/>
            <person name="Alvarado L."/>
            <person name="Berlin A."/>
            <person name="Bochicchio J."/>
            <person name="Borenstein D."/>
            <person name="Chapman S.B."/>
            <person name="Chen Z."/>
            <person name="Engels R."/>
            <person name="Freedman E."/>
            <person name="Gellesch M."/>
            <person name="Goldberg J."/>
            <person name="Griggs A."/>
            <person name="Gujja S."/>
            <person name="Heilman E."/>
            <person name="Heiman D."/>
            <person name="Hepburn T."/>
            <person name="Howarth C."/>
            <person name="Jen D."/>
            <person name="Larson L."/>
            <person name="Mehta T."/>
            <person name="Park D."/>
            <person name="Pearson M."/>
            <person name="Roberts A."/>
            <person name="Saif S."/>
            <person name="Shea T."/>
            <person name="Shenoy N."/>
            <person name="Sisk P."/>
            <person name="Stolte C."/>
            <person name="Sykes S."/>
            <person name="Thomson T."/>
            <person name="Walk T."/>
            <person name="White J."/>
            <person name="Yandava C."/>
            <person name="Sibley C.D."/>
            <person name="Field T.R."/>
            <person name="Grinwis M."/>
            <person name="Eshaghurshan C.S."/>
            <person name="Surette M.G."/>
            <person name="Haas B."/>
            <person name="Nusbaum C."/>
            <person name="Birren B."/>
        </authorList>
    </citation>
    <scope>NUCLEOTIDE SEQUENCE [LARGE SCALE GENOMIC DNA]</scope>
    <source>
        <strain evidence="7">C505</strain>
    </source>
</reference>
<dbReference type="PANTHER" id="PTHR42939">
    <property type="entry name" value="ABC TRANSPORTER ATP-BINDING PROTEIN ALBC-RELATED"/>
    <property type="match status" value="1"/>
</dbReference>
<dbReference type="SMART" id="SM00382">
    <property type="entry name" value="AAA"/>
    <property type="match status" value="1"/>
</dbReference>
<dbReference type="eggNOG" id="COG1131">
    <property type="taxonomic scope" value="Bacteria"/>
</dbReference>
<evidence type="ECO:0000256" key="3">
    <source>
        <dbReference type="ARBA" id="ARBA00022840"/>
    </source>
</evidence>
<dbReference type="InterPro" id="IPR017871">
    <property type="entry name" value="ABC_transporter-like_CS"/>
</dbReference>
<accession>F2UUD8</accession>
<dbReference type="InterPro" id="IPR027417">
    <property type="entry name" value="P-loop_NTPase"/>
</dbReference>
<dbReference type="HOGENOM" id="CLU_000604_1_2_11"/>
<feature type="region of interest" description="Disordered" evidence="4">
    <location>
        <begin position="9"/>
        <end position="68"/>
    </location>
</feature>
<feature type="compositionally biased region" description="Polar residues" evidence="4">
    <location>
        <begin position="33"/>
        <end position="49"/>
    </location>
</feature>
<evidence type="ECO:0000256" key="1">
    <source>
        <dbReference type="ARBA" id="ARBA00022448"/>
    </source>
</evidence>
<comment type="caution">
    <text evidence="6">The sequence shown here is derived from an EMBL/GenBank/DDBJ whole genome shotgun (WGS) entry which is preliminary data.</text>
</comment>
<evidence type="ECO:0000256" key="2">
    <source>
        <dbReference type="ARBA" id="ARBA00022741"/>
    </source>
</evidence>
<proteinExistence type="predicted"/>